<dbReference type="KEGG" id="haa:A5892_10010"/>
<name>A0A172YES2_9GAMM</name>
<dbReference type="InterPro" id="IPR001206">
    <property type="entry name" value="Diacylglycerol_kinase_cat_dom"/>
</dbReference>
<dbReference type="InterPro" id="IPR050187">
    <property type="entry name" value="Lipid_Phosphate_FormReg"/>
</dbReference>
<dbReference type="NCBIfam" id="NF009602">
    <property type="entry name" value="PRK13054.1"/>
    <property type="match status" value="1"/>
</dbReference>
<dbReference type="GO" id="GO:0005886">
    <property type="term" value="C:plasma membrane"/>
    <property type="evidence" value="ECO:0007669"/>
    <property type="project" value="TreeGrafter"/>
</dbReference>
<evidence type="ECO:0000256" key="8">
    <source>
        <dbReference type="ARBA" id="ARBA00022842"/>
    </source>
</evidence>
<dbReference type="NCBIfam" id="TIGR00147">
    <property type="entry name" value="YegS/Rv2252/BmrU family lipid kinase"/>
    <property type="match status" value="1"/>
</dbReference>
<evidence type="ECO:0000256" key="7">
    <source>
        <dbReference type="ARBA" id="ARBA00022840"/>
    </source>
</evidence>
<evidence type="ECO:0000256" key="9">
    <source>
        <dbReference type="ARBA" id="ARBA00023098"/>
    </source>
</evidence>
<keyword evidence="10" id="KW-0594">Phospholipid biosynthesis</keyword>
<keyword evidence="5" id="KW-0547">Nucleotide-binding</keyword>
<evidence type="ECO:0000313" key="14">
    <source>
        <dbReference type="Proteomes" id="UP000077875"/>
    </source>
</evidence>
<evidence type="ECO:0000256" key="6">
    <source>
        <dbReference type="ARBA" id="ARBA00022777"/>
    </source>
</evidence>
<dbReference type="InterPro" id="IPR045540">
    <property type="entry name" value="YegS/DAGK_C"/>
</dbReference>
<sequence length="309" mass="33204">MSIRLILNGKSSDQPKLRKMVTRLRKQGIGVDVRVTWEGSDIEDFIHQASANGVERVIVGGGDGTLHGAANALMKLPAGRRPALGVIPLGTANDFARAAGIPLEPTEAFSFAVRENAYPIDLGKIGDAYFINVVSGGFGASVTASTPAILKRMLGGGAYSLVGAARILSFSPYEGRLRMPGYEGKAAMVVIAIGNGRQAGGSQELAPKAFIDDGLLDVLVIDAFRLRDVPRLVRELEQLSGRGDLVRYFQVPWLEIECEQSLPVTLDGEMREIKQARFEVVPKAIEVVLPEDSKLLERNGTHALVGSDE</sequence>
<dbReference type="SUPFAM" id="SSF111331">
    <property type="entry name" value="NAD kinase/diacylglycerol kinase-like"/>
    <property type="match status" value="1"/>
</dbReference>
<evidence type="ECO:0000256" key="2">
    <source>
        <dbReference type="ARBA" id="ARBA00022516"/>
    </source>
</evidence>
<dbReference type="Gene3D" id="3.40.50.10330">
    <property type="entry name" value="Probable inorganic polyphosphate/atp-NAD kinase, domain 1"/>
    <property type="match status" value="1"/>
</dbReference>
<keyword evidence="3" id="KW-0808">Transferase</keyword>
<dbReference type="GO" id="GO:0005524">
    <property type="term" value="F:ATP binding"/>
    <property type="evidence" value="ECO:0007669"/>
    <property type="project" value="UniProtKB-KW"/>
</dbReference>
<dbReference type="PANTHER" id="PTHR12358">
    <property type="entry name" value="SPHINGOSINE KINASE"/>
    <property type="match status" value="1"/>
</dbReference>
<keyword evidence="14" id="KW-1185">Reference proteome</keyword>
<evidence type="ECO:0000256" key="4">
    <source>
        <dbReference type="ARBA" id="ARBA00022723"/>
    </source>
</evidence>
<dbReference type="PROSITE" id="PS50146">
    <property type="entry name" value="DAGK"/>
    <property type="match status" value="1"/>
</dbReference>
<keyword evidence="2" id="KW-0444">Lipid biosynthesis</keyword>
<dbReference type="InterPro" id="IPR005218">
    <property type="entry name" value="Diacylglycerol/lipid_kinase"/>
</dbReference>
<keyword evidence="4" id="KW-0479">Metal-binding</keyword>
<evidence type="ECO:0000256" key="5">
    <source>
        <dbReference type="ARBA" id="ARBA00022741"/>
    </source>
</evidence>
<accession>A0A172YES2</accession>
<gene>
    <name evidence="13" type="ORF">A5892_10010</name>
</gene>
<dbReference type="PANTHER" id="PTHR12358:SF106">
    <property type="entry name" value="LIPID KINASE YEGS"/>
    <property type="match status" value="1"/>
</dbReference>
<evidence type="ECO:0000256" key="11">
    <source>
        <dbReference type="ARBA" id="ARBA00023264"/>
    </source>
</evidence>
<reference evidence="13 14" key="1">
    <citation type="submission" date="2016-04" db="EMBL/GenBank/DDBJ databases">
        <title>Complete Genome Sequence of Halotalea alkalilenta IHB B 13600.</title>
        <authorList>
            <person name="Swarnkar M.K."/>
            <person name="Sharma A."/>
            <person name="Kaushal K."/>
            <person name="Soni R."/>
            <person name="Rana S."/>
            <person name="Singh A.K."/>
            <person name="Gulati A."/>
        </authorList>
    </citation>
    <scope>NUCLEOTIDE SEQUENCE [LARGE SCALE GENOMIC DNA]</scope>
    <source>
        <strain evidence="13 14">IHB B 13600</strain>
    </source>
</reference>
<dbReference type="Proteomes" id="UP000077875">
    <property type="component" value="Chromosome"/>
</dbReference>
<protein>
    <recommendedName>
        <fullName evidence="12">DAGKc domain-containing protein</fullName>
    </recommendedName>
</protein>
<feature type="domain" description="DAGKc" evidence="12">
    <location>
        <begin position="1"/>
        <end position="129"/>
    </location>
</feature>
<evidence type="ECO:0000313" key="13">
    <source>
        <dbReference type="EMBL" id="ANF57758.1"/>
    </source>
</evidence>
<proteinExistence type="predicted"/>
<dbReference type="Gene3D" id="2.60.200.40">
    <property type="match status" value="1"/>
</dbReference>
<dbReference type="RefSeq" id="WP_082890381.1">
    <property type="nucleotide sequence ID" value="NZ_CP015243.1"/>
</dbReference>
<dbReference type="GO" id="GO:0016301">
    <property type="term" value="F:kinase activity"/>
    <property type="evidence" value="ECO:0007669"/>
    <property type="project" value="UniProtKB-KW"/>
</dbReference>
<evidence type="ECO:0000259" key="12">
    <source>
        <dbReference type="PROSITE" id="PS50146"/>
    </source>
</evidence>
<keyword evidence="8" id="KW-0460">Magnesium</keyword>
<evidence type="ECO:0000256" key="1">
    <source>
        <dbReference type="ARBA" id="ARBA00001946"/>
    </source>
</evidence>
<organism evidence="13 14">
    <name type="scientific">Halotalea alkalilenta</name>
    <dbReference type="NCBI Taxonomy" id="376489"/>
    <lineage>
        <taxon>Bacteria</taxon>
        <taxon>Pseudomonadati</taxon>
        <taxon>Pseudomonadota</taxon>
        <taxon>Gammaproteobacteria</taxon>
        <taxon>Oceanospirillales</taxon>
        <taxon>Halomonadaceae</taxon>
        <taxon>Halotalea</taxon>
    </lineage>
</organism>
<dbReference type="GO" id="GO:0046872">
    <property type="term" value="F:metal ion binding"/>
    <property type="evidence" value="ECO:0007669"/>
    <property type="project" value="UniProtKB-KW"/>
</dbReference>
<keyword evidence="11" id="KW-1208">Phospholipid metabolism</keyword>
<dbReference type="SMART" id="SM00046">
    <property type="entry name" value="DAGKc"/>
    <property type="match status" value="1"/>
</dbReference>
<dbReference type="STRING" id="376489.A5892_10010"/>
<comment type="cofactor">
    <cofactor evidence="1">
        <name>Mg(2+)</name>
        <dbReference type="ChEBI" id="CHEBI:18420"/>
    </cofactor>
</comment>
<keyword evidence="6" id="KW-0418">Kinase</keyword>
<dbReference type="InterPro" id="IPR017438">
    <property type="entry name" value="ATP-NAD_kinase_N"/>
</dbReference>
<evidence type="ECO:0000256" key="3">
    <source>
        <dbReference type="ARBA" id="ARBA00022679"/>
    </source>
</evidence>
<keyword evidence="9" id="KW-0443">Lipid metabolism</keyword>
<dbReference type="EMBL" id="CP015243">
    <property type="protein sequence ID" value="ANF57758.1"/>
    <property type="molecule type" value="Genomic_DNA"/>
</dbReference>
<dbReference type="InterPro" id="IPR016064">
    <property type="entry name" value="NAD/diacylglycerol_kinase_sf"/>
</dbReference>
<dbReference type="Pfam" id="PF00781">
    <property type="entry name" value="DAGK_cat"/>
    <property type="match status" value="1"/>
</dbReference>
<keyword evidence="7" id="KW-0067">ATP-binding</keyword>
<dbReference type="Pfam" id="PF19279">
    <property type="entry name" value="YegS_C"/>
    <property type="match status" value="1"/>
</dbReference>
<dbReference type="AlphaFoldDB" id="A0A172YES2"/>
<evidence type="ECO:0000256" key="10">
    <source>
        <dbReference type="ARBA" id="ARBA00023209"/>
    </source>
</evidence>
<dbReference type="GO" id="GO:0008654">
    <property type="term" value="P:phospholipid biosynthetic process"/>
    <property type="evidence" value="ECO:0007669"/>
    <property type="project" value="UniProtKB-KW"/>
</dbReference>